<dbReference type="InterPro" id="IPR028082">
    <property type="entry name" value="Peripla_BP_I"/>
</dbReference>
<keyword evidence="6" id="KW-1185">Reference proteome</keyword>
<sequence>MTIINDSGASLTATIRDVAAAAGVSVSTVSKALSDGYRVNPETRARVKEIAKSLHFTPNRQAQSLHSGRTGTVGLLTSDLDGRFSIPVMMGAEDAFGLGEVSVFLCDARGDSIREQHHVRALLSRRVDGLIIVGDSTNPRDPLSLALPIPVVYAYAPSSSPDDISVISDNVGAGRQAAEHLISSQRDRIGYIAGDPTFRAATDRVAGATASLVAQELEFVGGSALYGGWTEEWGRNAVRHLLSVDSLMDGVLCGNDAIARGVVDALREDGYDVPRAISVLGHDNWELIATQARPPLSTIDMNLEELGRNAARLLFRAIDGDRAIGTHEVKTRLIHRGSTSPKY</sequence>
<evidence type="ECO:0000313" key="5">
    <source>
        <dbReference type="EMBL" id="TFC18712.1"/>
    </source>
</evidence>
<evidence type="ECO:0000256" key="2">
    <source>
        <dbReference type="ARBA" id="ARBA00023125"/>
    </source>
</evidence>
<reference evidence="5 6" key="1">
    <citation type="submission" date="2019-03" db="EMBL/GenBank/DDBJ databases">
        <title>Genomics of glacier-inhabiting Cryobacterium strains.</title>
        <authorList>
            <person name="Liu Q."/>
            <person name="Xin Y.-H."/>
        </authorList>
    </citation>
    <scope>NUCLEOTIDE SEQUENCE [LARGE SCALE GENOMIC DNA]</scope>
    <source>
        <strain evidence="5 6">MDB1-5</strain>
    </source>
</reference>
<dbReference type="Pfam" id="PF00356">
    <property type="entry name" value="LacI"/>
    <property type="match status" value="1"/>
</dbReference>
<dbReference type="InterPro" id="IPR010982">
    <property type="entry name" value="Lambda_DNA-bd_dom_sf"/>
</dbReference>
<keyword evidence="1" id="KW-0805">Transcription regulation</keyword>
<dbReference type="Gene3D" id="1.10.260.40">
    <property type="entry name" value="lambda repressor-like DNA-binding domains"/>
    <property type="match status" value="1"/>
</dbReference>
<organism evidence="5 6">
    <name type="scientific">Cryobacterium glucosi</name>
    <dbReference type="NCBI Taxonomy" id="1259175"/>
    <lineage>
        <taxon>Bacteria</taxon>
        <taxon>Bacillati</taxon>
        <taxon>Actinomycetota</taxon>
        <taxon>Actinomycetes</taxon>
        <taxon>Micrococcales</taxon>
        <taxon>Microbacteriaceae</taxon>
        <taxon>Cryobacterium</taxon>
    </lineage>
</organism>
<dbReference type="SMART" id="SM00354">
    <property type="entry name" value="HTH_LACI"/>
    <property type="match status" value="1"/>
</dbReference>
<feature type="domain" description="HTH lacI-type" evidence="4">
    <location>
        <begin position="13"/>
        <end position="67"/>
    </location>
</feature>
<dbReference type="PROSITE" id="PS50932">
    <property type="entry name" value="HTH_LACI_2"/>
    <property type="match status" value="1"/>
</dbReference>
<gene>
    <name evidence="5" type="ORF">E3O46_13620</name>
</gene>
<evidence type="ECO:0000259" key="4">
    <source>
        <dbReference type="PROSITE" id="PS50932"/>
    </source>
</evidence>
<dbReference type="CDD" id="cd01392">
    <property type="entry name" value="HTH_LacI"/>
    <property type="match status" value="1"/>
</dbReference>
<dbReference type="Proteomes" id="UP000297604">
    <property type="component" value="Unassembled WGS sequence"/>
</dbReference>
<dbReference type="EMBL" id="SOFS01000031">
    <property type="protein sequence ID" value="TFC18712.1"/>
    <property type="molecule type" value="Genomic_DNA"/>
</dbReference>
<dbReference type="PANTHER" id="PTHR30146:SF109">
    <property type="entry name" value="HTH-TYPE TRANSCRIPTIONAL REGULATOR GALS"/>
    <property type="match status" value="1"/>
</dbReference>
<name>A0ABY2IM05_9MICO</name>
<dbReference type="SUPFAM" id="SSF47413">
    <property type="entry name" value="lambda repressor-like DNA-binding domains"/>
    <property type="match status" value="1"/>
</dbReference>
<keyword evidence="2" id="KW-0238">DNA-binding</keyword>
<keyword evidence="3" id="KW-0804">Transcription</keyword>
<dbReference type="Gene3D" id="3.40.50.2300">
    <property type="match status" value="2"/>
</dbReference>
<proteinExistence type="predicted"/>
<dbReference type="PROSITE" id="PS00356">
    <property type="entry name" value="HTH_LACI_1"/>
    <property type="match status" value="1"/>
</dbReference>
<accession>A0ABY2IM05</accession>
<dbReference type="PANTHER" id="PTHR30146">
    <property type="entry name" value="LACI-RELATED TRANSCRIPTIONAL REPRESSOR"/>
    <property type="match status" value="1"/>
</dbReference>
<dbReference type="InterPro" id="IPR046335">
    <property type="entry name" value="LacI/GalR-like_sensor"/>
</dbReference>
<comment type="caution">
    <text evidence="5">The sequence shown here is derived from an EMBL/GenBank/DDBJ whole genome shotgun (WGS) entry which is preliminary data.</text>
</comment>
<dbReference type="RefSeq" id="WP_134561882.1">
    <property type="nucleotide sequence ID" value="NZ_SOFS01000031.1"/>
</dbReference>
<dbReference type="Pfam" id="PF13377">
    <property type="entry name" value="Peripla_BP_3"/>
    <property type="match status" value="1"/>
</dbReference>
<dbReference type="SUPFAM" id="SSF53822">
    <property type="entry name" value="Periplasmic binding protein-like I"/>
    <property type="match status" value="1"/>
</dbReference>
<evidence type="ECO:0000313" key="6">
    <source>
        <dbReference type="Proteomes" id="UP000297604"/>
    </source>
</evidence>
<evidence type="ECO:0000256" key="1">
    <source>
        <dbReference type="ARBA" id="ARBA00023015"/>
    </source>
</evidence>
<evidence type="ECO:0000256" key="3">
    <source>
        <dbReference type="ARBA" id="ARBA00023163"/>
    </source>
</evidence>
<protein>
    <submittedName>
        <fullName evidence="5">LacI family transcriptional regulator</fullName>
    </submittedName>
</protein>
<dbReference type="CDD" id="cd06288">
    <property type="entry name" value="PBP1_sucrose_transcription_regulator"/>
    <property type="match status" value="1"/>
</dbReference>
<dbReference type="InterPro" id="IPR000843">
    <property type="entry name" value="HTH_LacI"/>
</dbReference>